<proteinExistence type="predicted"/>
<feature type="signal peptide" evidence="2">
    <location>
        <begin position="1"/>
        <end position="22"/>
    </location>
</feature>
<feature type="region of interest" description="Disordered" evidence="1">
    <location>
        <begin position="69"/>
        <end position="140"/>
    </location>
</feature>
<evidence type="ECO:0000256" key="2">
    <source>
        <dbReference type="SAM" id="SignalP"/>
    </source>
</evidence>
<protein>
    <submittedName>
        <fullName evidence="3">Uncharacterized protein</fullName>
    </submittedName>
</protein>
<feature type="chain" id="PRO_5045503336" evidence="2">
    <location>
        <begin position="23"/>
        <end position="140"/>
    </location>
</feature>
<evidence type="ECO:0000313" key="3">
    <source>
        <dbReference type="EMBL" id="TLG90983.1"/>
    </source>
</evidence>
<keyword evidence="4" id="KW-1185">Reference proteome</keyword>
<name>A0ABY2U3X4_9PSED</name>
<reference evidence="3 4" key="1">
    <citation type="submission" date="2019-05" db="EMBL/GenBank/DDBJ databases">
        <title>Pseudomonas edaphica sp. nov., isolated from rhizospheric soil of Cistus ladanifer L. in Spain.</title>
        <authorList>
            <person name="Peix A."/>
        </authorList>
    </citation>
    <scope>NUCLEOTIDE SEQUENCE [LARGE SCALE GENOMIC DNA]</scope>
    <source>
        <strain evidence="3 4">RD25</strain>
    </source>
</reference>
<comment type="caution">
    <text evidence="3">The sequence shown here is derived from an EMBL/GenBank/DDBJ whole genome shotgun (WGS) entry which is preliminary data.</text>
</comment>
<gene>
    <name evidence="3" type="ORF">FEM54_15165</name>
</gene>
<evidence type="ECO:0000256" key="1">
    <source>
        <dbReference type="SAM" id="MobiDB-lite"/>
    </source>
</evidence>
<dbReference type="EMBL" id="VBVZ01000203">
    <property type="protein sequence ID" value="TLG90983.1"/>
    <property type="molecule type" value="Genomic_DNA"/>
</dbReference>
<dbReference type="Proteomes" id="UP000304941">
    <property type="component" value="Unassembled WGS sequence"/>
</dbReference>
<accession>A0ABY2U3X4</accession>
<organism evidence="3 4">
    <name type="scientific">Pseudomonas edaphica</name>
    <dbReference type="NCBI Taxonomy" id="2006980"/>
    <lineage>
        <taxon>Bacteria</taxon>
        <taxon>Pseudomonadati</taxon>
        <taxon>Pseudomonadota</taxon>
        <taxon>Gammaproteobacteria</taxon>
        <taxon>Pseudomonadales</taxon>
        <taxon>Pseudomonadaceae</taxon>
        <taxon>Pseudomonas</taxon>
    </lineage>
</organism>
<keyword evidence="2" id="KW-0732">Signal</keyword>
<feature type="compositionally biased region" description="Polar residues" evidence="1">
    <location>
        <begin position="101"/>
        <end position="117"/>
    </location>
</feature>
<sequence length="140" mass="15014">MRCIGMALIVCLGASLSSTVNAECFGEDEYMVCSDVETDADGDIHARSWDTDGNTYHLDTETRPYANGHVVESSDSEGNTYHLDTETRPYANGHVVESSDSEGNSYSIKSWSDSSGAHTEDSEGNVCTITPTGQMIGCGQ</sequence>
<evidence type="ECO:0000313" key="4">
    <source>
        <dbReference type="Proteomes" id="UP000304941"/>
    </source>
</evidence>